<dbReference type="Proteomes" id="UP000085678">
    <property type="component" value="Unplaced"/>
</dbReference>
<dbReference type="Gene3D" id="3.10.100.10">
    <property type="entry name" value="Mannose-Binding Protein A, subunit A"/>
    <property type="match status" value="1"/>
</dbReference>
<evidence type="ECO:0000313" key="5">
    <source>
        <dbReference type="RefSeq" id="XP_013412037.1"/>
    </source>
</evidence>
<dbReference type="InterPro" id="IPR018378">
    <property type="entry name" value="C-type_lectin_CS"/>
</dbReference>
<dbReference type="FunCoup" id="A0A1S3JNV8">
    <property type="interactions" value="4"/>
</dbReference>
<evidence type="ECO:0000256" key="2">
    <source>
        <dbReference type="SAM" id="SignalP"/>
    </source>
</evidence>
<dbReference type="InterPro" id="IPR016187">
    <property type="entry name" value="CTDL_fold"/>
</dbReference>
<dbReference type="PROSITE" id="PS50041">
    <property type="entry name" value="C_TYPE_LECTIN_2"/>
    <property type="match status" value="1"/>
</dbReference>
<dbReference type="KEGG" id="lak:106174857"/>
<dbReference type="SMART" id="SM00034">
    <property type="entry name" value="CLECT"/>
    <property type="match status" value="1"/>
</dbReference>
<keyword evidence="1" id="KW-1015">Disulfide bond</keyword>
<accession>A0A1S3JNV8</accession>
<feature type="signal peptide" evidence="2">
    <location>
        <begin position="1"/>
        <end position="28"/>
    </location>
</feature>
<dbReference type="RefSeq" id="XP_013412037.1">
    <property type="nucleotide sequence ID" value="XM_013556583.1"/>
</dbReference>
<protein>
    <submittedName>
        <fullName evidence="5">Perlucin-like protein</fullName>
    </submittedName>
</protein>
<name>A0A1S3JNV8_LINAN</name>
<dbReference type="Pfam" id="PF00059">
    <property type="entry name" value="Lectin_C"/>
    <property type="match status" value="1"/>
</dbReference>
<proteinExistence type="predicted"/>
<dbReference type="InParanoid" id="A0A1S3JNV8"/>
<dbReference type="PROSITE" id="PS00615">
    <property type="entry name" value="C_TYPE_LECTIN_1"/>
    <property type="match status" value="1"/>
</dbReference>
<evidence type="ECO:0000313" key="4">
    <source>
        <dbReference type="Proteomes" id="UP000085678"/>
    </source>
</evidence>
<dbReference type="InterPro" id="IPR050111">
    <property type="entry name" value="C-type_lectin/snaclec_domain"/>
</dbReference>
<keyword evidence="2" id="KW-0732">Signal</keyword>
<organism evidence="4 5">
    <name type="scientific">Lingula anatina</name>
    <name type="common">Brachiopod</name>
    <name type="synonym">Lingula unguis</name>
    <dbReference type="NCBI Taxonomy" id="7574"/>
    <lineage>
        <taxon>Eukaryota</taxon>
        <taxon>Metazoa</taxon>
        <taxon>Spiralia</taxon>
        <taxon>Lophotrochozoa</taxon>
        <taxon>Brachiopoda</taxon>
        <taxon>Linguliformea</taxon>
        <taxon>Lingulata</taxon>
        <taxon>Lingulida</taxon>
        <taxon>Linguloidea</taxon>
        <taxon>Lingulidae</taxon>
        <taxon>Lingula</taxon>
    </lineage>
</organism>
<dbReference type="CDD" id="cd00037">
    <property type="entry name" value="CLECT"/>
    <property type="match status" value="1"/>
</dbReference>
<keyword evidence="4" id="KW-1185">Reference proteome</keyword>
<reference evidence="5" key="1">
    <citation type="submission" date="2025-08" db="UniProtKB">
        <authorList>
            <consortium name="RefSeq"/>
        </authorList>
    </citation>
    <scope>IDENTIFICATION</scope>
    <source>
        <tissue evidence="5">Gonads</tissue>
    </source>
</reference>
<dbReference type="AlphaFoldDB" id="A0A1S3JNV8"/>
<evidence type="ECO:0000259" key="3">
    <source>
        <dbReference type="PROSITE" id="PS50041"/>
    </source>
</evidence>
<dbReference type="SUPFAM" id="SSF56436">
    <property type="entry name" value="C-type lectin-like"/>
    <property type="match status" value="1"/>
</dbReference>
<sequence>MDYWLCRSASLNCLIMSLLLCTVQRHICQPTTEAETGRSLGTCFGPDCIRYTVAGAGPQCQGVQTGESVLRDIQEQLRCLKQDCPHSFVRFNCSCYKVVNRSATWRDAQWDCGLMGAYLMDITSQQEQVFIGRQAAAMYYDAGGYAYGFWIGGYEKLPAQNSSSPNADSQNVTTTAPPIGEWKWNNSGKPFTFTNWNTDEPNNWNGSSEDCLMMLSSKGYKWNDAMCNEKHKFICELEL</sequence>
<gene>
    <name evidence="5" type="primary">LOC106174857</name>
</gene>
<dbReference type="PANTHER" id="PTHR22803">
    <property type="entry name" value="MANNOSE, PHOSPHOLIPASE, LECTIN RECEPTOR RELATED"/>
    <property type="match status" value="1"/>
</dbReference>
<dbReference type="InterPro" id="IPR001304">
    <property type="entry name" value="C-type_lectin-like"/>
</dbReference>
<dbReference type="InterPro" id="IPR016186">
    <property type="entry name" value="C-type_lectin-like/link_sf"/>
</dbReference>
<feature type="domain" description="C-type lectin" evidence="3">
    <location>
        <begin position="91"/>
        <end position="236"/>
    </location>
</feature>
<dbReference type="OrthoDB" id="6110379at2759"/>
<feature type="chain" id="PRO_5010376929" evidence="2">
    <location>
        <begin position="29"/>
        <end position="239"/>
    </location>
</feature>
<evidence type="ECO:0000256" key="1">
    <source>
        <dbReference type="ARBA" id="ARBA00023157"/>
    </source>
</evidence>
<dbReference type="GeneID" id="106174857"/>